<name>A0AAV3ZR62_9GAST</name>
<protein>
    <submittedName>
        <fullName evidence="1">Uncharacterized protein</fullName>
    </submittedName>
</protein>
<accession>A0AAV3ZR62</accession>
<keyword evidence="2" id="KW-1185">Reference proteome</keyword>
<evidence type="ECO:0000313" key="1">
    <source>
        <dbReference type="EMBL" id="GFN98224.1"/>
    </source>
</evidence>
<organism evidence="1 2">
    <name type="scientific">Plakobranchus ocellatus</name>
    <dbReference type="NCBI Taxonomy" id="259542"/>
    <lineage>
        <taxon>Eukaryota</taxon>
        <taxon>Metazoa</taxon>
        <taxon>Spiralia</taxon>
        <taxon>Lophotrochozoa</taxon>
        <taxon>Mollusca</taxon>
        <taxon>Gastropoda</taxon>
        <taxon>Heterobranchia</taxon>
        <taxon>Euthyneura</taxon>
        <taxon>Panpulmonata</taxon>
        <taxon>Sacoglossa</taxon>
        <taxon>Placobranchoidea</taxon>
        <taxon>Plakobranchidae</taxon>
        <taxon>Plakobranchus</taxon>
    </lineage>
</organism>
<comment type="caution">
    <text evidence="1">The sequence shown here is derived from an EMBL/GenBank/DDBJ whole genome shotgun (WGS) entry which is preliminary data.</text>
</comment>
<dbReference type="EMBL" id="BLXT01002832">
    <property type="protein sequence ID" value="GFN98224.1"/>
    <property type="molecule type" value="Genomic_DNA"/>
</dbReference>
<gene>
    <name evidence="1" type="ORF">PoB_002473000</name>
</gene>
<evidence type="ECO:0000313" key="2">
    <source>
        <dbReference type="Proteomes" id="UP000735302"/>
    </source>
</evidence>
<sequence length="133" mass="15535">MHILKEFWTKEIHEPDVKSSYEYVLNLWEWLDNALQIAFGSYDYRINVKWKEKNVHANLLKRYITKVTTMDETLTDDISLPAASLAVVEDDDKCSSCEDYGFEILPEFVGWDSKETVKDMKFGDELLQSSDVN</sequence>
<dbReference type="Proteomes" id="UP000735302">
    <property type="component" value="Unassembled WGS sequence"/>
</dbReference>
<dbReference type="AlphaFoldDB" id="A0AAV3ZR62"/>
<reference evidence="1 2" key="1">
    <citation type="journal article" date="2021" name="Elife">
        <title>Chloroplast acquisition without the gene transfer in kleptoplastic sea slugs, Plakobranchus ocellatus.</title>
        <authorList>
            <person name="Maeda T."/>
            <person name="Takahashi S."/>
            <person name="Yoshida T."/>
            <person name="Shimamura S."/>
            <person name="Takaki Y."/>
            <person name="Nagai Y."/>
            <person name="Toyoda A."/>
            <person name="Suzuki Y."/>
            <person name="Arimoto A."/>
            <person name="Ishii H."/>
            <person name="Satoh N."/>
            <person name="Nishiyama T."/>
            <person name="Hasebe M."/>
            <person name="Maruyama T."/>
            <person name="Minagawa J."/>
            <person name="Obokata J."/>
            <person name="Shigenobu S."/>
        </authorList>
    </citation>
    <scope>NUCLEOTIDE SEQUENCE [LARGE SCALE GENOMIC DNA]</scope>
</reference>
<proteinExistence type="predicted"/>